<evidence type="ECO:0000313" key="1">
    <source>
        <dbReference type="EMBL" id="ADL36363.1"/>
    </source>
</evidence>
<reference evidence="1 2" key="1">
    <citation type="journal article" date="2010" name="PLoS ONE">
        <title>The glycobiome of the rumen bacterium Butyrivibrio proteoclasticus B316(T) highlights adaptation to a polysaccharide-rich environment.</title>
        <authorList>
            <person name="Kelly W.J."/>
            <person name="Leahy S.C."/>
            <person name="Altermann E."/>
            <person name="Yeoman C.J."/>
            <person name="Dunne J.C."/>
            <person name="Kong Z."/>
            <person name="Pacheco D.M."/>
            <person name="Li D."/>
            <person name="Noel S.J."/>
            <person name="Moon C.D."/>
            <person name="Cookson A.L."/>
            <person name="Attwood G.T."/>
        </authorList>
    </citation>
    <scope>NUCLEOTIDE SEQUENCE [LARGE SCALE GENOMIC DNA]</scope>
    <source>
        <strain evidence="2">ATCC 51982 / DSM 14932 / B316</strain>
        <plasmid evidence="2">Plasmid pCY360</plasmid>
    </source>
</reference>
<dbReference type="HOGENOM" id="CLU_1109795_0_0_9"/>
<accession>E0S4N1</accession>
<dbReference type="KEGG" id="bpb:bpr_II427"/>
<name>E0S4N1_BUTPB</name>
<dbReference type="InterPro" id="IPR036514">
    <property type="entry name" value="SGNH_hydro_sf"/>
</dbReference>
<dbReference type="SUPFAM" id="SSF52266">
    <property type="entry name" value="SGNH hydrolase"/>
    <property type="match status" value="1"/>
</dbReference>
<dbReference type="RefSeq" id="WP_013283012.1">
    <property type="nucleotide sequence ID" value="NC_014389.1"/>
</dbReference>
<keyword evidence="1" id="KW-0378">Hydrolase</keyword>
<dbReference type="Gene3D" id="3.40.50.1110">
    <property type="entry name" value="SGNH hydrolase"/>
    <property type="match status" value="1"/>
</dbReference>
<organism evidence="1 2">
    <name type="scientific">Butyrivibrio proteoclasticus (strain ATCC 51982 / DSM 14932 / B316)</name>
    <name type="common">Clostridium proteoclasticum</name>
    <dbReference type="NCBI Taxonomy" id="515622"/>
    <lineage>
        <taxon>Bacteria</taxon>
        <taxon>Bacillati</taxon>
        <taxon>Bacillota</taxon>
        <taxon>Clostridia</taxon>
        <taxon>Lachnospirales</taxon>
        <taxon>Lachnospiraceae</taxon>
        <taxon>Butyrivibrio</taxon>
    </lineage>
</organism>
<dbReference type="Proteomes" id="UP000001299">
    <property type="component" value="Plasmid pCY360"/>
</dbReference>
<dbReference type="EMBL" id="CP001812">
    <property type="protein sequence ID" value="ADL36363.1"/>
    <property type="molecule type" value="Genomic_DNA"/>
</dbReference>
<keyword evidence="2" id="KW-1185">Reference proteome</keyword>
<sequence length="250" mass="28111">MYIKEIIIGITTCTLTFTGVKTVTVDDEQLNTENTSVSIECETEETSAKGIELIESEPLNKNGEIVYTMPEEMNLDIEEVVSNTENEEKQYLFVGDSRTVGMESIISDEATVIAKVGQGYKWLTKTADQQIRDVLTDNTVLIFNLGVNDLANADKYISYLDGLQEEYPETEIFYVSVNPVKNTTVTNEQINAFNDKVKEASVSFIDTNSYLVENGFETPDGLHYSKNTYQEIYDYIVKEVNDAVHPVNSL</sequence>
<protein>
    <submittedName>
        <fullName evidence="1">GDSL-family lipase/acylhydrolase</fullName>
    </submittedName>
</protein>
<proteinExistence type="predicted"/>
<dbReference type="GO" id="GO:0016787">
    <property type="term" value="F:hydrolase activity"/>
    <property type="evidence" value="ECO:0007669"/>
    <property type="project" value="UniProtKB-KW"/>
</dbReference>
<geneLocation type="plasmid" evidence="1 2">
    <name>pCY360</name>
</geneLocation>
<keyword evidence="1" id="KW-0614">Plasmid</keyword>
<gene>
    <name evidence="1" type="ordered locus">bpr_II427</name>
</gene>
<dbReference type="AlphaFoldDB" id="E0S4N1"/>
<evidence type="ECO:0000313" key="2">
    <source>
        <dbReference type="Proteomes" id="UP000001299"/>
    </source>
</evidence>